<comment type="similarity">
    <text evidence="1">Belongs to the ABC transporter superfamily.</text>
</comment>
<dbReference type="GO" id="GO:0005524">
    <property type="term" value="F:ATP binding"/>
    <property type="evidence" value="ECO:0007669"/>
    <property type="project" value="UniProtKB-KW"/>
</dbReference>
<dbReference type="GO" id="GO:0016887">
    <property type="term" value="F:ATP hydrolysis activity"/>
    <property type="evidence" value="ECO:0007669"/>
    <property type="project" value="InterPro"/>
</dbReference>
<keyword evidence="4" id="KW-0067">ATP-binding</keyword>
<evidence type="ECO:0000313" key="6">
    <source>
        <dbReference type="EMBL" id="GIG84207.1"/>
    </source>
</evidence>
<dbReference type="EMBL" id="BONV01000049">
    <property type="protein sequence ID" value="GIG84207.1"/>
    <property type="molecule type" value="Genomic_DNA"/>
</dbReference>
<dbReference type="InterPro" id="IPR027417">
    <property type="entry name" value="P-loop_NTPase"/>
</dbReference>
<protein>
    <recommendedName>
        <fullName evidence="5">ABC transporter domain-containing protein</fullName>
    </recommendedName>
</protein>
<dbReference type="PROSITE" id="PS00211">
    <property type="entry name" value="ABC_TRANSPORTER_1"/>
    <property type="match status" value="1"/>
</dbReference>
<evidence type="ECO:0000313" key="7">
    <source>
        <dbReference type="Proteomes" id="UP000630097"/>
    </source>
</evidence>
<dbReference type="Pfam" id="PF00005">
    <property type="entry name" value="ABC_tran"/>
    <property type="match status" value="1"/>
</dbReference>
<evidence type="ECO:0000256" key="2">
    <source>
        <dbReference type="ARBA" id="ARBA00022448"/>
    </source>
</evidence>
<keyword evidence="7" id="KW-1185">Reference proteome</keyword>
<proteinExistence type="inferred from homology"/>
<keyword evidence="3" id="KW-0547">Nucleotide-binding</keyword>
<sequence>MIEIKGLSKHYRNNRAVDDITFTAEPGHVTGFLGPNGAGKSSTLRILLGLDAATSGQALIGGKRYRDLRHPLRTVGALLDGAGPVPERRAIDHLSWIAQSNRISRGRVREVLDLVGLGEAARRRVKKYSLGMKQRLGIAAALLGEPEVLILDEPVNGLDPDGIRWVRTFLRDYAAAGRTVLLSSHLMTEMAGTADAVVIINRGRVVSQGSLAEVTAGHATLETAFFALTGDRIGPRW</sequence>
<dbReference type="AlphaFoldDB" id="A0A8J3VBQ3"/>
<evidence type="ECO:0000259" key="5">
    <source>
        <dbReference type="PROSITE" id="PS50893"/>
    </source>
</evidence>
<dbReference type="Gene3D" id="3.40.50.300">
    <property type="entry name" value="P-loop containing nucleotide triphosphate hydrolases"/>
    <property type="match status" value="1"/>
</dbReference>
<evidence type="ECO:0000256" key="4">
    <source>
        <dbReference type="ARBA" id="ARBA00022840"/>
    </source>
</evidence>
<evidence type="ECO:0000256" key="3">
    <source>
        <dbReference type="ARBA" id="ARBA00022741"/>
    </source>
</evidence>
<dbReference type="Proteomes" id="UP000630097">
    <property type="component" value="Unassembled WGS sequence"/>
</dbReference>
<dbReference type="SUPFAM" id="SSF52540">
    <property type="entry name" value="P-loop containing nucleoside triphosphate hydrolases"/>
    <property type="match status" value="1"/>
</dbReference>
<dbReference type="InterPro" id="IPR017871">
    <property type="entry name" value="ABC_transporter-like_CS"/>
</dbReference>
<reference evidence="6 7" key="1">
    <citation type="submission" date="2021-01" db="EMBL/GenBank/DDBJ databases">
        <title>Whole genome shotgun sequence of Planotetraspora kaengkrachanensis NBRC 104272.</title>
        <authorList>
            <person name="Komaki H."/>
            <person name="Tamura T."/>
        </authorList>
    </citation>
    <scope>NUCLEOTIDE SEQUENCE [LARGE SCALE GENOMIC DNA]</scope>
    <source>
        <strain evidence="6 7">NBRC 104272</strain>
    </source>
</reference>
<gene>
    <name evidence="6" type="ORF">Pka01_73340</name>
</gene>
<dbReference type="InterPro" id="IPR003439">
    <property type="entry name" value="ABC_transporter-like_ATP-bd"/>
</dbReference>
<name>A0A8J3VBQ3_9ACTN</name>
<dbReference type="RefSeq" id="WP_203887492.1">
    <property type="nucleotide sequence ID" value="NZ_BAABHH010000013.1"/>
</dbReference>
<keyword evidence="2" id="KW-0813">Transport</keyword>
<evidence type="ECO:0000256" key="1">
    <source>
        <dbReference type="ARBA" id="ARBA00005417"/>
    </source>
</evidence>
<dbReference type="InterPro" id="IPR003593">
    <property type="entry name" value="AAA+_ATPase"/>
</dbReference>
<feature type="domain" description="ABC transporter" evidence="5">
    <location>
        <begin position="2"/>
        <end position="227"/>
    </location>
</feature>
<dbReference type="SMART" id="SM00382">
    <property type="entry name" value="AAA"/>
    <property type="match status" value="1"/>
</dbReference>
<dbReference type="PROSITE" id="PS50893">
    <property type="entry name" value="ABC_TRANSPORTER_2"/>
    <property type="match status" value="1"/>
</dbReference>
<dbReference type="PANTHER" id="PTHR43335">
    <property type="entry name" value="ABC TRANSPORTER, ATP-BINDING PROTEIN"/>
    <property type="match status" value="1"/>
</dbReference>
<organism evidence="6 7">
    <name type="scientific">Planotetraspora kaengkrachanensis</name>
    <dbReference type="NCBI Taxonomy" id="575193"/>
    <lineage>
        <taxon>Bacteria</taxon>
        <taxon>Bacillati</taxon>
        <taxon>Actinomycetota</taxon>
        <taxon>Actinomycetes</taxon>
        <taxon>Streptosporangiales</taxon>
        <taxon>Streptosporangiaceae</taxon>
        <taxon>Planotetraspora</taxon>
    </lineage>
</organism>
<accession>A0A8J3VBQ3</accession>
<comment type="caution">
    <text evidence="6">The sequence shown here is derived from an EMBL/GenBank/DDBJ whole genome shotgun (WGS) entry which is preliminary data.</text>
</comment>
<dbReference type="PANTHER" id="PTHR43335:SF4">
    <property type="entry name" value="ABC TRANSPORTER, ATP-BINDING PROTEIN"/>
    <property type="match status" value="1"/>
</dbReference>